<dbReference type="PANTHER" id="PTHR34473">
    <property type="entry name" value="UPF0699 TRANSMEMBRANE PROTEIN YDBS"/>
    <property type="match status" value="1"/>
</dbReference>
<dbReference type="KEGG" id="hhsr:HSR6_1114"/>
<keyword evidence="1" id="KW-1133">Transmembrane helix</keyword>
<feature type="transmembrane region" description="Helical" evidence="1">
    <location>
        <begin position="12"/>
        <end position="32"/>
    </location>
</feature>
<dbReference type="AlphaFoldDB" id="A0A1J1ACR6"/>
<protein>
    <submittedName>
        <fullName evidence="3">Membrane protein</fullName>
    </submittedName>
</protein>
<feature type="transmembrane region" description="Helical" evidence="1">
    <location>
        <begin position="354"/>
        <end position="372"/>
    </location>
</feature>
<reference evidence="4" key="1">
    <citation type="submission" date="2016-08" db="EMBL/GenBank/DDBJ databases">
        <title>Discovery of first anaerobic lithoheterotrophic haloarchae widely represented in hypersaline habitats.</title>
        <authorList>
            <person name="Sorokin D.Y."/>
            <person name="Kublanov I.V."/>
            <person name="Roman P."/>
            <person name="Sinninghe Damste J.S."/>
            <person name="Golyshin P.N."/>
            <person name="Rojo D."/>
            <person name="Ciordia S."/>
            <person name="Mena Md.C."/>
            <person name="Ferrer M."/>
            <person name="Smedile F."/>
            <person name="Messina E."/>
            <person name="La Cono V."/>
            <person name="Yakimov M.M."/>
        </authorList>
    </citation>
    <scope>NUCLEOTIDE SEQUENCE [LARGE SCALE GENOMIC DNA]</scope>
    <source>
        <strain evidence="4">HSR6</strain>
    </source>
</reference>
<proteinExistence type="predicted"/>
<accession>A0A1J1ACR6</accession>
<dbReference type="Pfam" id="PF03703">
    <property type="entry name" value="bPH_2"/>
    <property type="match status" value="3"/>
</dbReference>
<dbReference type="OrthoDB" id="107421at2157"/>
<keyword evidence="1" id="KW-0812">Transmembrane</keyword>
<dbReference type="PIRSF" id="PIRSF026631">
    <property type="entry name" value="UCP026631"/>
    <property type="match status" value="1"/>
</dbReference>
<evidence type="ECO:0000259" key="2">
    <source>
        <dbReference type="Pfam" id="PF03703"/>
    </source>
</evidence>
<feature type="transmembrane region" description="Helical" evidence="1">
    <location>
        <begin position="184"/>
        <end position="207"/>
    </location>
</feature>
<dbReference type="InterPro" id="IPR014529">
    <property type="entry name" value="UCP026631"/>
</dbReference>
<evidence type="ECO:0000313" key="3">
    <source>
        <dbReference type="EMBL" id="APE95563.1"/>
    </source>
</evidence>
<feature type="transmembrane region" description="Helical" evidence="1">
    <location>
        <begin position="44"/>
        <end position="64"/>
    </location>
</feature>
<dbReference type="PANTHER" id="PTHR34473:SF3">
    <property type="entry name" value="TRANSMEMBRANE PROTEIN-RELATED"/>
    <property type="match status" value="1"/>
</dbReference>
<feature type="transmembrane region" description="Helical" evidence="1">
    <location>
        <begin position="219"/>
        <end position="241"/>
    </location>
</feature>
<sequence>MASKLHPLTVPVRGASRALGLAIAGSVLGSMVQEPLRAAGLLPFWMPSLGMVLAVLFVIGALAYEILRYRFFAYELTDDSLYIHSGVLFRRERDIPLGRIQNVDITRSIFQRALGIGAVGIETAGGSSTEAALNFVSRAEATRLQEGIRTRKRSLDESDSIHTDTEDTSGESHERLFELSDEDLVLYSLLSLDPRLFSIVFVLVPTVAPFATEYLAGRAAAVVFVLGLFGLVLAGLAVWILGGFSRFVGYYGFTLTRVGDELRYERGLLQRYDGSIPAGKIQTIVIEENVLMRHFGYASLTIETAGYGPGSESGAESAVPLAKRDRLLELARDVEDFGEVEFARPAPEARRRYTVRYAIVVTALLGAGFLGSWLVGPVPWYGLVALYAAVPIAARKKWAHRGWDIVDGYVITRTGFWRRRTHVVPGDRVQTVIDRRTLFQRRWGLGTVVIDTASSGGFASQEASVIDVRTATADAVRSAVTEKLLTAVGVLKEPPEPRD</sequence>
<organism evidence="3 4">
    <name type="scientific">Halodesulfurarchaeum formicicum</name>
    <dbReference type="NCBI Taxonomy" id="1873524"/>
    <lineage>
        <taxon>Archaea</taxon>
        <taxon>Methanobacteriati</taxon>
        <taxon>Methanobacteriota</taxon>
        <taxon>Stenosarchaea group</taxon>
        <taxon>Halobacteria</taxon>
        <taxon>Halobacteriales</taxon>
        <taxon>Halobacteriaceae</taxon>
        <taxon>Halodesulfurarchaeum</taxon>
    </lineage>
</organism>
<dbReference type="GeneID" id="30417638"/>
<evidence type="ECO:0000313" key="4">
    <source>
        <dbReference type="Proteomes" id="UP000186165"/>
    </source>
</evidence>
<dbReference type="EMBL" id="CP016804">
    <property type="protein sequence ID" value="APE95563.1"/>
    <property type="molecule type" value="Genomic_DNA"/>
</dbReference>
<feature type="domain" description="YdbS-like PH" evidence="2">
    <location>
        <begin position="69"/>
        <end position="146"/>
    </location>
</feature>
<dbReference type="Proteomes" id="UP000186165">
    <property type="component" value="Chromosome"/>
</dbReference>
<dbReference type="InterPro" id="IPR005182">
    <property type="entry name" value="YdbS-like_PH"/>
</dbReference>
<name>A0A1J1ACR6_9EURY</name>
<feature type="domain" description="YdbS-like PH" evidence="2">
    <location>
        <begin position="398"/>
        <end position="477"/>
    </location>
</feature>
<gene>
    <name evidence="3" type="ORF">HSR6_1114</name>
</gene>
<evidence type="ECO:0000256" key="1">
    <source>
        <dbReference type="SAM" id="Phobius"/>
    </source>
</evidence>
<feature type="domain" description="YdbS-like PH" evidence="2">
    <location>
        <begin position="250"/>
        <end position="329"/>
    </location>
</feature>
<dbReference type="RefSeq" id="WP_071933068.1">
    <property type="nucleotide sequence ID" value="NZ_CP016804.1"/>
</dbReference>
<keyword evidence="4" id="KW-1185">Reference proteome</keyword>
<keyword evidence="1" id="KW-0472">Membrane</keyword>